<keyword evidence="3" id="KW-1003">Cell membrane</keyword>
<dbReference type="Proteomes" id="UP001652740">
    <property type="component" value="Unplaced"/>
</dbReference>
<keyword evidence="9" id="KW-1015">Disulfide bond</keyword>
<dbReference type="AlphaFoldDB" id="A0A6J1X7U5"/>
<sequence>MCGPYSCGIVVTAVGAALVFITAFGGFVLVPGIVENTIIDTVALKDDTEQFERFEVVPVALNFTVRLFNLTNPDEVLHGAVPIVNEVGPYIYTMAQKRVLERIEEDKLTYHIWNDMQFDPVGSYPHTEDDLITMPNVPYHAVLGTTESTVPNLMWAINSGINGIFGEYDQPVATFRVGDILFKGVPICKDPIAVSGVVCTVIRSMLPDIKNMVLENDGSILFSLFAYKNMTESYRYEVYRGINNISDVGRIIRYDNLSYFKYWVNTNPGQISSCNKINGTDSGIYMPFISRDQPIEAINPDICRSIRLNYVRDMEYEGVPGYRFTTDESMYADDYGCYCLNVTKGITRQNGCLLKGACELFTCVGAYLVLSNPHFLFADEIYQNSVIGNTPDIEKHVPFVEVEPHTGIVLRGGKRAQFNVFLRPIRGITATQNFRTTLIPLFWVDEGMSLTEEFVDQIKNELLFALKLIDIVIPILLSVFSIILVAGIVVIAKRKLRNNASGSDIPSSFK</sequence>
<evidence type="ECO:0000256" key="4">
    <source>
        <dbReference type="ARBA" id="ARBA00022606"/>
    </source>
</evidence>
<keyword evidence="7 13" id="KW-1133">Transmembrane helix</keyword>
<keyword evidence="8 13" id="KW-0472">Membrane</keyword>
<evidence type="ECO:0000313" key="15">
    <source>
        <dbReference type="RefSeq" id="XP_026763039.2"/>
    </source>
</evidence>
<keyword evidence="6" id="KW-0552">Olfaction</keyword>
<reference evidence="15" key="1">
    <citation type="submission" date="2025-08" db="UniProtKB">
        <authorList>
            <consortium name="RefSeq"/>
        </authorList>
    </citation>
    <scope>IDENTIFICATION</scope>
    <source>
        <tissue evidence="15">Whole larvae</tissue>
    </source>
</reference>
<dbReference type="GO" id="GO:0007608">
    <property type="term" value="P:sensory perception of smell"/>
    <property type="evidence" value="ECO:0007669"/>
    <property type="project" value="UniProtKB-KW"/>
</dbReference>
<evidence type="ECO:0000256" key="1">
    <source>
        <dbReference type="ARBA" id="ARBA00004236"/>
    </source>
</evidence>
<evidence type="ECO:0000256" key="12">
    <source>
        <dbReference type="ARBA" id="ARBA00040645"/>
    </source>
</evidence>
<evidence type="ECO:0000256" key="3">
    <source>
        <dbReference type="ARBA" id="ARBA00022475"/>
    </source>
</evidence>
<evidence type="ECO:0000256" key="9">
    <source>
        <dbReference type="ARBA" id="ARBA00023157"/>
    </source>
</evidence>
<keyword evidence="14" id="KW-1185">Reference proteome</keyword>
<feature type="transmembrane region" description="Helical" evidence="13">
    <location>
        <begin position="7"/>
        <end position="30"/>
    </location>
</feature>
<keyword evidence="11" id="KW-0325">Glycoprotein</keyword>
<accession>A0A6J1X7U5</accession>
<dbReference type="InterPro" id="IPR002159">
    <property type="entry name" value="CD36_fam"/>
</dbReference>
<feature type="transmembrane region" description="Helical" evidence="13">
    <location>
        <begin position="471"/>
        <end position="492"/>
    </location>
</feature>
<dbReference type="KEGG" id="gmw:113521638"/>
<evidence type="ECO:0000256" key="2">
    <source>
        <dbReference type="ARBA" id="ARBA00010532"/>
    </source>
</evidence>
<keyword evidence="5 13" id="KW-0812">Transmembrane</keyword>
<dbReference type="PANTHER" id="PTHR11923">
    <property type="entry name" value="SCAVENGER RECEPTOR CLASS B TYPE-1 SR-B1"/>
    <property type="match status" value="1"/>
</dbReference>
<evidence type="ECO:0000256" key="6">
    <source>
        <dbReference type="ARBA" id="ARBA00022725"/>
    </source>
</evidence>
<protein>
    <recommendedName>
        <fullName evidence="12">Sensory neuron membrane protein 2</fullName>
    </recommendedName>
</protein>
<evidence type="ECO:0000256" key="5">
    <source>
        <dbReference type="ARBA" id="ARBA00022692"/>
    </source>
</evidence>
<evidence type="ECO:0000313" key="14">
    <source>
        <dbReference type="Proteomes" id="UP001652740"/>
    </source>
</evidence>
<evidence type="ECO:0000256" key="7">
    <source>
        <dbReference type="ARBA" id="ARBA00022989"/>
    </source>
</evidence>
<dbReference type="FunCoup" id="A0A6J1X7U5">
    <property type="interactions" value="3"/>
</dbReference>
<evidence type="ECO:0000256" key="10">
    <source>
        <dbReference type="ARBA" id="ARBA00023170"/>
    </source>
</evidence>
<gene>
    <name evidence="15" type="primary">LOC113521638</name>
</gene>
<dbReference type="GeneID" id="113521638"/>
<proteinExistence type="inferred from homology"/>
<dbReference type="PANTHER" id="PTHR11923:SF109">
    <property type="entry name" value="SENSORY NEURON MEMBRANE PROTEIN 2"/>
    <property type="match status" value="1"/>
</dbReference>
<dbReference type="InParanoid" id="A0A6J1X7U5"/>
<evidence type="ECO:0000256" key="11">
    <source>
        <dbReference type="ARBA" id="ARBA00023180"/>
    </source>
</evidence>
<dbReference type="RefSeq" id="XP_026763039.2">
    <property type="nucleotide sequence ID" value="XM_026907238.3"/>
</dbReference>
<dbReference type="GO" id="GO:0005044">
    <property type="term" value="F:scavenger receptor activity"/>
    <property type="evidence" value="ECO:0007669"/>
    <property type="project" value="TreeGrafter"/>
</dbReference>
<comment type="subcellular location">
    <subcellularLocation>
        <location evidence="1">Cell membrane</location>
    </subcellularLocation>
</comment>
<keyword evidence="4" id="KW-0716">Sensory transduction</keyword>
<dbReference type="PRINTS" id="PR01609">
    <property type="entry name" value="CD36FAMILY"/>
</dbReference>
<evidence type="ECO:0000256" key="8">
    <source>
        <dbReference type="ARBA" id="ARBA00023136"/>
    </source>
</evidence>
<name>A0A6J1X7U5_GALME</name>
<comment type="similarity">
    <text evidence="2">Belongs to the CD36 family.</text>
</comment>
<dbReference type="Pfam" id="PF01130">
    <property type="entry name" value="CD36"/>
    <property type="match status" value="1"/>
</dbReference>
<dbReference type="GO" id="GO:0005886">
    <property type="term" value="C:plasma membrane"/>
    <property type="evidence" value="ECO:0007669"/>
    <property type="project" value="UniProtKB-SubCell"/>
</dbReference>
<dbReference type="GO" id="GO:0005737">
    <property type="term" value="C:cytoplasm"/>
    <property type="evidence" value="ECO:0007669"/>
    <property type="project" value="TreeGrafter"/>
</dbReference>
<organism evidence="14 15">
    <name type="scientific">Galleria mellonella</name>
    <name type="common">Greater wax moth</name>
    <dbReference type="NCBI Taxonomy" id="7137"/>
    <lineage>
        <taxon>Eukaryota</taxon>
        <taxon>Metazoa</taxon>
        <taxon>Ecdysozoa</taxon>
        <taxon>Arthropoda</taxon>
        <taxon>Hexapoda</taxon>
        <taxon>Insecta</taxon>
        <taxon>Pterygota</taxon>
        <taxon>Neoptera</taxon>
        <taxon>Endopterygota</taxon>
        <taxon>Lepidoptera</taxon>
        <taxon>Glossata</taxon>
        <taxon>Ditrysia</taxon>
        <taxon>Pyraloidea</taxon>
        <taxon>Pyralidae</taxon>
        <taxon>Galleriinae</taxon>
        <taxon>Galleria</taxon>
    </lineage>
</organism>
<evidence type="ECO:0000256" key="13">
    <source>
        <dbReference type="SAM" id="Phobius"/>
    </source>
</evidence>
<keyword evidence="10" id="KW-0675">Receptor</keyword>